<dbReference type="Proteomes" id="UP000031056">
    <property type="component" value="Unassembled WGS sequence"/>
</dbReference>
<evidence type="ECO:0000256" key="12">
    <source>
        <dbReference type="RuleBase" id="RU363112"/>
    </source>
</evidence>
<comment type="subcellular location">
    <subcellularLocation>
        <location evidence="1 12">Endoplasmic reticulum membrane</location>
        <topology evidence="1 12">Multi-pass membrane protein</topology>
    </subcellularLocation>
</comment>
<dbReference type="GO" id="GO:0006506">
    <property type="term" value="P:GPI anchor biosynthetic process"/>
    <property type="evidence" value="ECO:0007669"/>
    <property type="project" value="UniProtKB-UniPathway"/>
</dbReference>
<feature type="transmembrane region" description="Helical" evidence="12">
    <location>
        <begin position="205"/>
        <end position="224"/>
    </location>
</feature>
<feature type="transmembrane region" description="Helical" evidence="12">
    <location>
        <begin position="128"/>
        <end position="161"/>
    </location>
</feature>
<gene>
    <name evidence="13" type="ORF">M896_100590</name>
</gene>
<evidence type="ECO:0000256" key="11">
    <source>
        <dbReference type="ARBA" id="ARBA00023136"/>
    </source>
</evidence>
<evidence type="ECO:0000313" key="13">
    <source>
        <dbReference type="EMBL" id="KHN69075.1"/>
    </source>
</evidence>
<comment type="caution">
    <text evidence="13">The sequence shown here is derived from an EMBL/GenBank/DDBJ whole genome shotgun (WGS) entry which is preliminary data.</text>
</comment>
<dbReference type="VEuPathDB" id="MicrosporidiaDB:M896_100590"/>
<feature type="transmembrane region" description="Helical" evidence="12">
    <location>
        <begin position="298"/>
        <end position="316"/>
    </location>
</feature>
<feature type="transmembrane region" description="Helical" evidence="12">
    <location>
        <begin position="12"/>
        <end position="32"/>
    </location>
</feature>
<evidence type="ECO:0000256" key="3">
    <source>
        <dbReference type="ARBA" id="ARBA00008698"/>
    </source>
</evidence>
<dbReference type="FunCoup" id="A0A0B2UJB7">
    <property type="interactions" value="24"/>
</dbReference>
<feature type="transmembrane region" description="Helical" evidence="12">
    <location>
        <begin position="95"/>
        <end position="116"/>
    </location>
</feature>
<evidence type="ECO:0000256" key="1">
    <source>
        <dbReference type="ARBA" id="ARBA00004477"/>
    </source>
</evidence>
<dbReference type="AlphaFoldDB" id="A0A0B2UJB7"/>
<dbReference type="EMBL" id="JOKQ01000010">
    <property type="protein sequence ID" value="KHN69075.1"/>
    <property type="molecule type" value="Genomic_DNA"/>
</dbReference>
<dbReference type="PANTHER" id="PTHR12468:SF2">
    <property type="entry name" value="GPI MANNOSYLTRANSFERASE 2"/>
    <property type="match status" value="1"/>
</dbReference>
<evidence type="ECO:0000256" key="7">
    <source>
        <dbReference type="ARBA" id="ARBA00022679"/>
    </source>
</evidence>
<evidence type="ECO:0000256" key="5">
    <source>
        <dbReference type="ARBA" id="ARBA00022502"/>
    </source>
</evidence>
<evidence type="ECO:0000256" key="10">
    <source>
        <dbReference type="ARBA" id="ARBA00022989"/>
    </source>
</evidence>
<comment type="similarity">
    <text evidence="3 12">Belongs to the PIGV family.</text>
</comment>
<evidence type="ECO:0000256" key="4">
    <source>
        <dbReference type="ARBA" id="ARBA00013795"/>
    </source>
</evidence>
<dbReference type="GO" id="GO:0031501">
    <property type="term" value="C:mannosyltransferase complex"/>
    <property type="evidence" value="ECO:0007669"/>
    <property type="project" value="TreeGrafter"/>
</dbReference>
<dbReference type="UniPathway" id="UPA00196"/>
<dbReference type="Pfam" id="PF04188">
    <property type="entry name" value="Mannosyl_trans2"/>
    <property type="match status" value="2"/>
</dbReference>
<comment type="function">
    <text evidence="12">Mannosyltransferase involved in glycosylphosphatidylinositol-anchor biosynthesis.</text>
</comment>
<feature type="transmembrane region" description="Helical" evidence="12">
    <location>
        <begin position="258"/>
        <end position="277"/>
    </location>
</feature>
<sequence length="374" mass="43127">MFIAKDLKDVLRLACLSRVFYISISCIASILIPPFDKSTALVQTNSCMKFLLSWDAVHFLEIMKNGYAKIHETAFFPFLPYVSRTVNKILRIEPYTTGVLVSCLATISSSGILYKITLKRYGPTIAKISAVLFIFNPASIVYTAMYSESLFMLAFLLGIYFLEENSSLHGTVMLSLCGLCRSNAVLFAPFVLFPLNVFSIMRTAFFLLPLAAFQYYSLLIINNAKNTYRIFVPYSYVQKMYWDQGLFKFFTSNNIPNIILGIPFLAISIYILVEYWNGRLDANKTVVGLQKNSLHKRNTRLMAIILFAQTLIAVFLIHWNMYFRFISFNPLIYWILAEKYNTIQNKFLRRLLFRFFFGFGIIYALLFGCFYPPA</sequence>
<dbReference type="EC" id="2.4.1.-" evidence="12"/>
<evidence type="ECO:0000256" key="9">
    <source>
        <dbReference type="ARBA" id="ARBA00022824"/>
    </source>
</evidence>
<comment type="pathway">
    <text evidence="2 12">Glycolipid biosynthesis; glycosylphosphatidylinositol-anchor biosynthesis.</text>
</comment>
<dbReference type="InParanoid" id="A0A0B2UJB7"/>
<dbReference type="GO" id="GO:0000009">
    <property type="term" value="F:alpha-1,6-mannosyltransferase activity"/>
    <property type="evidence" value="ECO:0007669"/>
    <property type="project" value="InterPro"/>
</dbReference>
<dbReference type="HOGENOM" id="CLU_029048_3_1_1"/>
<keyword evidence="11 12" id="KW-0472">Membrane</keyword>
<dbReference type="STRING" id="1354746.A0A0B2UJB7"/>
<evidence type="ECO:0000256" key="8">
    <source>
        <dbReference type="ARBA" id="ARBA00022692"/>
    </source>
</evidence>
<evidence type="ECO:0000256" key="2">
    <source>
        <dbReference type="ARBA" id="ARBA00004687"/>
    </source>
</evidence>
<dbReference type="InterPro" id="IPR007315">
    <property type="entry name" value="PIG-V/Gpi18"/>
</dbReference>
<dbReference type="RefSeq" id="XP_014563117.1">
    <property type="nucleotide sequence ID" value="XM_014707631.1"/>
</dbReference>
<reference evidence="13 14" key="1">
    <citation type="journal article" date="2014" name="MBio">
        <title>The Ordospora colligata genome; evolution of extreme reduction in microsporidia and host-to-parasite horizontal gene transfer.</title>
        <authorList>
            <person name="Pombert J.-F."/>
            <person name="Haag K.L."/>
            <person name="Beidas S."/>
            <person name="Ebert D."/>
            <person name="Keeling P.J."/>
        </authorList>
    </citation>
    <scope>NUCLEOTIDE SEQUENCE [LARGE SCALE GENOMIC DNA]</scope>
    <source>
        <strain evidence="13 14">OC4</strain>
    </source>
</reference>
<feature type="transmembrane region" description="Helical" evidence="12">
    <location>
        <begin position="352"/>
        <end position="373"/>
    </location>
</feature>
<keyword evidence="6 12" id="KW-0328">Glycosyltransferase</keyword>
<keyword evidence="7 12" id="KW-0808">Transferase</keyword>
<comment type="caution">
    <text evidence="12">Lacks conserved residue(s) required for the propagation of feature annotation.</text>
</comment>
<organism evidence="13 14">
    <name type="scientific">Ordospora colligata OC4</name>
    <dbReference type="NCBI Taxonomy" id="1354746"/>
    <lineage>
        <taxon>Eukaryota</taxon>
        <taxon>Fungi</taxon>
        <taxon>Fungi incertae sedis</taxon>
        <taxon>Microsporidia</taxon>
        <taxon>Ordosporidae</taxon>
        <taxon>Ordospora</taxon>
    </lineage>
</organism>
<dbReference type="GO" id="GO:0005789">
    <property type="term" value="C:endoplasmic reticulum membrane"/>
    <property type="evidence" value="ECO:0007669"/>
    <property type="project" value="UniProtKB-SubCell"/>
</dbReference>
<name>A0A0B2UJB7_9MICR</name>
<keyword evidence="5 12" id="KW-0337">GPI-anchor biosynthesis</keyword>
<protein>
    <recommendedName>
        <fullName evidence="4 12">GPI mannosyltransferase 2</fullName>
        <ecNumber evidence="12">2.4.1.-</ecNumber>
    </recommendedName>
</protein>
<dbReference type="GeneID" id="26262469"/>
<evidence type="ECO:0000256" key="6">
    <source>
        <dbReference type="ARBA" id="ARBA00022676"/>
    </source>
</evidence>
<accession>A0A0B2UJB7</accession>
<evidence type="ECO:0000313" key="14">
    <source>
        <dbReference type="Proteomes" id="UP000031056"/>
    </source>
</evidence>
<dbReference type="OrthoDB" id="10252502at2759"/>
<proteinExistence type="inferred from homology"/>
<keyword evidence="8 12" id="KW-0812">Transmembrane</keyword>
<dbReference type="GO" id="GO:0004376">
    <property type="term" value="F:GPI mannosyltransferase activity"/>
    <property type="evidence" value="ECO:0007669"/>
    <property type="project" value="InterPro"/>
</dbReference>
<dbReference type="PANTHER" id="PTHR12468">
    <property type="entry name" value="GPI MANNOSYLTRANSFERASE 2"/>
    <property type="match status" value="1"/>
</dbReference>
<keyword evidence="9 12" id="KW-0256">Endoplasmic reticulum</keyword>
<keyword evidence="14" id="KW-1185">Reference proteome</keyword>
<keyword evidence="10 12" id="KW-1133">Transmembrane helix</keyword>